<feature type="compositionally biased region" description="Low complexity" evidence="1">
    <location>
        <begin position="29"/>
        <end position="42"/>
    </location>
</feature>
<accession>A0A4Q1SHX9</accession>
<dbReference type="Proteomes" id="UP000290253">
    <property type="component" value="Unassembled WGS sequence"/>
</dbReference>
<dbReference type="OrthoDB" id="9772295at2"/>
<proteinExistence type="predicted"/>
<evidence type="ECO:0000256" key="2">
    <source>
        <dbReference type="SAM" id="SignalP"/>
    </source>
</evidence>
<feature type="region of interest" description="Disordered" evidence="1">
    <location>
        <begin position="660"/>
        <end position="679"/>
    </location>
</feature>
<keyword evidence="2" id="KW-0732">Signal</keyword>
<comment type="caution">
    <text evidence="3">The sequence shown here is derived from an EMBL/GenBank/DDBJ whole genome shotgun (WGS) entry which is preliminary data.</text>
</comment>
<name>A0A4Q1SHX9_9BACT</name>
<evidence type="ECO:0000256" key="1">
    <source>
        <dbReference type="SAM" id="MobiDB-lite"/>
    </source>
</evidence>
<protein>
    <submittedName>
        <fullName evidence="3">DUF1800 domain-containing protein</fullName>
    </submittedName>
</protein>
<feature type="compositionally biased region" description="Polar residues" evidence="1">
    <location>
        <begin position="662"/>
        <end position="679"/>
    </location>
</feature>
<feature type="chain" id="PRO_5020637569" evidence="2">
    <location>
        <begin position="25"/>
        <end position="699"/>
    </location>
</feature>
<evidence type="ECO:0000313" key="4">
    <source>
        <dbReference type="Proteomes" id="UP000290253"/>
    </source>
</evidence>
<gene>
    <name evidence="3" type="ORF">ESZ00_03410</name>
</gene>
<organism evidence="3 4">
    <name type="scientific">Silvibacterium dinghuense</name>
    <dbReference type="NCBI Taxonomy" id="1560006"/>
    <lineage>
        <taxon>Bacteria</taxon>
        <taxon>Pseudomonadati</taxon>
        <taxon>Acidobacteriota</taxon>
        <taxon>Terriglobia</taxon>
        <taxon>Terriglobales</taxon>
        <taxon>Acidobacteriaceae</taxon>
        <taxon>Silvibacterium</taxon>
    </lineage>
</organism>
<feature type="region of interest" description="Disordered" evidence="1">
    <location>
        <begin position="29"/>
        <end position="49"/>
    </location>
</feature>
<dbReference type="RefSeq" id="WP_129206776.1">
    <property type="nucleotide sequence ID" value="NZ_BMGU01000001.1"/>
</dbReference>
<dbReference type="Pfam" id="PF08811">
    <property type="entry name" value="DUF1800"/>
    <property type="match status" value="1"/>
</dbReference>
<evidence type="ECO:0000313" key="3">
    <source>
        <dbReference type="EMBL" id="RXS96995.1"/>
    </source>
</evidence>
<keyword evidence="4" id="KW-1185">Reference proteome</keyword>
<feature type="region of interest" description="Disordered" evidence="1">
    <location>
        <begin position="160"/>
        <end position="185"/>
    </location>
</feature>
<feature type="signal peptide" evidence="2">
    <location>
        <begin position="1"/>
        <end position="24"/>
    </location>
</feature>
<dbReference type="AlphaFoldDB" id="A0A4Q1SHX9"/>
<dbReference type="EMBL" id="SDMK01000001">
    <property type="protein sequence ID" value="RXS96995.1"/>
    <property type="molecule type" value="Genomic_DNA"/>
</dbReference>
<dbReference type="InterPro" id="IPR014917">
    <property type="entry name" value="DUF1800"/>
</dbReference>
<reference evidence="3 4" key="1">
    <citation type="journal article" date="2016" name="Int. J. Syst. Evol. Microbiol.">
        <title>Acidipila dinghuensis sp. nov., an acidobacterium isolated from forest soil.</title>
        <authorList>
            <person name="Jiang Y.W."/>
            <person name="Wang J."/>
            <person name="Chen M.H."/>
            <person name="Lv Y.Y."/>
            <person name="Qiu L.H."/>
        </authorList>
    </citation>
    <scope>NUCLEOTIDE SEQUENCE [LARGE SCALE GENOMIC DNA]</scope>
    <source>
        <strain evidence="3 4">DHOF10</strain>
    </source>
</reference>
<sequence length="699" mass="76245">MPVPSPRALSGVLLSSLLAVSLYGQTAGTAGHHGSGHHAATSEPPSAPLNNHELAAQMLARFTFGAQPGEVDAVAKLGPDAWFAQQLQPDTIPDPAVDRAMGSFPSLYLPPSELLVRFPSNFFIRQIAEGKRPLPTDPALRPIYETLLWKYQQRQAQQAAVAAGTAQEPTDDQKKQQRQASAHQAQALADQMLAVPRAQRMQAIFALPVEQRATLAEFVPDPQKGLLLRDFNTREKEQFAVLAGGPDALHVIDGELQQAKLLRAVASQRQLLEVMTDFWFNHFNVDIRKDAAQWYTPTYERDAIRAHALGKFSDLLLATAQHPAMLYYLDNWSSFGPDSRAGGKTNKKGAERGLNENYGREVMELHTVGVDGGYSQADVTNLSKILTGWTIDQPQQGGGFLFDERRHEPGSIPWFGHTVQDNGFEEGRQALLWLAAQPQTAHHISFQLAQRFIADDPPPALVDRMTKTWLATGGDIRQVLLTMVHSPEFRSRRYTHNLVKTPLGFVASTLRATDTDVATTPGSLGALTQVIAQMGEPLYQDQPPTGYATTADHWMNTAALVSRLNFSLQFTQGKIGGLHFDAPRLLAEGLLARPAETPRAMRTPYGEKTVALTTSTLPAGQIPSGQDEALALMEQMLLSGQISEKTSAVIRHELSMPVTAGTGANANMPAPQSTQPQDPAQALNTIAALLLGSPEFQLY</sequence>